<proteinExistence type="predicted"/>
<organism evidence="1 2">
    <name type="scientific">Microthyrium microscopicum</name>
    <dbReference type="NCBI Taxonomy" id="703497"/>
    <lineage>
        <taxon>Eukaryota</taxon>
        <taxon>Fungi</taxon>
        <taxon>Dikarya</taxon>
        <taxon>Ascomycota</taxon>
        <taxon>Pezizomycotina</taxon>
        <taxon>Dothideomycetes</taxon>
        <taxon>Dothideomycetes incertae sedis</taxon>
        <taxon>Microthyriales</taxon>
        <taxon>Microthyriaceae</taxon>
        <taxon>Microthyrium</taxon>
    </lineage>
</organism>
<protein>
    <submittedName>
        <fullName evidence="1">Uncharacterized protein</fullName>
    </submittedName>
</protein>
<sequence>MQGGLTKETPGHLKEVDRMDIASTIIPGVTESARFVHKLDAQVSLTNITNHSPTRPNKPLQYKSPASVILIPEIPCPPEQVFDRSSLWWGLTFRKLSANFLFHFSLYLHWYTRLPDSDSLNTMRLSIPLFAAALLAPSAFAGPAAYGICQAGCAAVVAACYAAAGATFGVAPPVAIPALAACNTAFGTCQAACWAALLLPTP</sequence>
<dbReference type="PANTHER" id="PTHR37475:SF1">
    <property type="entry name" value="ZYGOTE-SPECIFIC PROTEIN"/>
    <property type="match status" value="1"/>
</dbReference>
<reference evidence="1" key="1">
    <citation type="journal article" date="2020" name="Stud. Mycol.">
        <title>101 Dothideomycetes genomes: a test case for predicting lifestyles and emergence of pathogens.</title>
        <authorList>
            <person name="Haridas S."/>
            <person name="Albert R."/>
            <person name="Binder M."/>
            <person name="Bloem J."/>
            <person name="Labutti K."/>
            <person name="Salamov A."/>
            <person name="Andreopoulos B."/>
            <person name="Baker S."/>
            <person name="Barry K."/>
            <person name="Bills G."/>
            <person name="Bluhm B."/>
            <person name="Cannon C."/>
            <person name="Castanera R."/>
            <person name="Culley D."/>
            <person name="Daum C."/>
            <person name="Ezra D."/>
            <person name="Gonzalez J."/>
            <person name="Henrissat B."/>
            <person name="Kuo A."/>
            <person name="Liang C."/>
            <person name="Lipzen A."/>
            <person name="Lutzoni F."/>
            <person name="Magnuson J."/>
            <person name="Mondo S."/>
            <person name="Nolan M."/>
            <person name="Ohm R."/>
            <person name="Pangilinan J."/>
            <person name="Park H.-J."/>
            <person name="Ramirez L."/>
            <person name="Alfaro M."/>
            <person name="Sun H."/>
            <person name="Tritt A."/>
            <person name="Yoshinaga Y."/>
            <person name="Zwiers L.-H."/>
            <person name="Turgeon B."/>
            <person name="Goodwin S."/>
            <person name="Spatafora J."/>
            <person name="Crous P."/>
            <person name="Grigoriev I."/>
        </authorList>
    </citation>
    <scope>NUCLEOTIDE SEQUENCE</scope>
    <source>
        <strain evidence="1">CBS 115976</strain>
    </source>
</reference>
<dbReference type="Proteomes" id="UP000799302">
    <property type="component" value="Unassembled WGS sequence"/>
</dbReference>
<gene>
    <name evidence="1" type="ORF">BT63DRAFT_461030</name>
</gene>
<name>A0A6A6TVS9_9PEZI</name>
<dbReference type="OrthoDB" id="10063670at2759"/>
<dbReference type="AlphaFoldDB" id="A0A6A6TVS9"/>
<keyword evidence="2" id="KW-1185">Reference proteome</keyword>
<dbReference type="PANTHER" id="PTHR37475">
    <property type="entry name" value="ZYGOTE-SPECIFIC CLASS V COPY B GENE PROTEIN"/>
    <property type="match status" value="1"/>
</dbReference>
<evidence type="ECO:0000313" key="1">
    <source>
        <dbReference type="EMBL" id="KAF2663912.1"/>
    </source>
</evidence>
<dbReference type="EMBL" id="MU004244">
    <property type="protein sequence ID" value="KAF2663912.1"/>
    <property type="molecule type" value="Genomic_DNA"/>
</dbReference>
<evidence type="ECO:0000313" key="2">
    <source>
        <dbReference type="Proteomes" id="UP000799302"/>
    </source>
</evidence>
<accession>A0A6A6TVS9</accession>